<evidence type="ECO:0000256" key="18">
    <source>
        <dbReference type="SAM" id="Phobius"/>
    </source>
</evidence>
<feature type="binding site" evidence="15">
    <location>
        <position position="192"/>
    </location>
    <ligand>
        <name>L-homoserine</name>
        <dbReference type="ChEBI" id="CHEBI:57476"/>
    </ligand>
</feature>
<evidence type="ECO:0000256" key="3">
    <source>
        <dbReference type="ARBA" id="ARBA00005062"/>
    </source>
</evidence>
<comment type="cofactor">
    <cofactor evidence="1">
        <name>a metal cation</name>
        <dbReference type="ChEBI" id="CHEBI:25213"/>
    </cofactor>
</comment>
<keyword evidence="18" id="KW-1133">Transmembrane helix</keyword>
<evidence type="ECO:0000313" key="20">
    <source>
        <dbReference type="EMBL" id="TCL57099.1"/>
    </source>
</evidence>
<dbReference type="GO" id="GO:0009086">
    <property type="term" value="P:methionine biosynthetic process"/>
    <property type="evidence" value="ECO:0007669"/>
    <property type="project" value="UniProtKB-KW"/>
</dbReference>
<dbReference type="UniPathway" id="UPA00050">
    <property type="reaction ID" value="UER00063"/>
</dbReference>
<evidence type="ECO:0000259" key="19">
    <source>
        <dbReference type="PROSITE" id="PS51671"/>
    </source>
</evidence>
<evidence type="ECO:0000256" key="15">
    <source>
        <dbReference type="PIRSR" id="PIRSR000098-2"/>
    </source>
</evidence>
<dbReference type="InterPro" id="IPR005106">
    <property type="entry name" value="Asp/hSer_DH_NAD-bd"/>
</dbReference>
<dbReference type="RefSeq" id="WP_243663098.1">
    <property type="nucleotide sequence ID" value="NZ_SLUN01000047.1"/>
</dbReference>
<evidence type="ECO:0000256" key="2">
    <source>
        <dbReference type="ARBA" id="ARBA00005056"/>
    </source>
</evidence>
<protein>
    <recommendedName>
        <fullName evidence="6 16">Homoserine dehydrogenase</fullName>
        <ecNumber evidence="5 16">1.1.1.3</ecNumber>
    </recommendedName>
</protein>
<feature type="binding site" evidence="15">
    <location>
        <begin position="11"/>
        <end position="18"/>
    </location>
    <ligand>
        <name>NADP(+)</name>
        <dbReference type="ChEBI" id="CHEBI:58349"/>
    </ligand>
</feature>
<dbReference type="GO" id="GO:0004412">
    <property type="term" value="F:homoserine dehydrogenase activity"/>
    <property type="evidence" value="ECO:0007669"/>
    <property type="project" value="UniProtKB-EC"/>
</dbReference>
<sequence>MQDHHVNVGILGLGTVGTGVARILLTQQDLLRTRSALTFTLHTIVELNWDKERDLDLSGVECITDAQKMLENPEIDIIVETIGGYEPAFTFIATALRNRKHVVTANKALIATRGRELFQIAKENGVDLLFEASVGGGIPIIKGLREGLVANQIERVYGILNGTSNYILTRMHQEELEFGQALAEAQAKGFAEADPTLDVSGGDAAHKLTILASIAASGFVNYQDLYIEGIQNITKLDINFAKSFGYTIKLLAVMRRMENGLDLRVHPTLVPNNHLLAAVNNELNAVFVKGDFVGNTMFYGPGAGERPTASSIVSDIVDLSRDLLLKEGEQFSCRTLNPEQGIPVVPVEQIRNRFYLRFFTLDAPGILSKISGVLAQNGISISSMVQLETHGKDNYVPIVLLTHEASEQAMKQALDAIGKFDFIQENYLRIRLF</sequence>
<feature type="domain" description="ACT" evidence="19">
    <location>
        <begin position="355"/>
        <end position="431"/>
    </location>
</feature>
<keyword evidence="7 16" id="KW-0028">Amino-acid biosynthesis</keyword>
<dbReference type="PANTHER" id="PTHR43331:SF1">
    <property type="entry name" value="HOMOSERINE DEHYDROGENASE"/>
    <property type="match status" value="1"/>
</dbReference>
<keyword evidence="8 16" id="KW-0791">Threonine biosynthesis</keyword>
<dbReference type="CDD" id="cd04881">
    <property type="entry name" value="ACT_HSDH-Hom"/>
    <property type="match status" value="1"/>
</dbReference>
<proteinExistence type="inferred from homology"/>
<keyword evidence="18" id="KW-0472">Membrane</keyword>
<keyword evidence="11" id="KW-0915">Sodium</keyword>
<dbReference type="InterPro" id="IPR019811">
    <property type="entry name" value="HDH_CS"/>
</dbReference>
<dbReference type="Pfam" id="PF01842">
    <property type="entry name" value="ACT"/>
    <property type="match status" value="1"/>
</dbReference>
<evidence type="ECO:0000256" key="10">
    <source>
        <dbReference type="ARBA" id="ARBA00023002"/>
    </source>
</evidence>
<evidence type="ECO:0000256" key="1">
    <source>
        <dbReference type="ARBA" id="ARBA00001920"/>
    </source>
</evidence>
<comment type="caution">
    <text evidence="20">The sequence shown here is derived from an EMBL/GenBank/DDBJ whole genome shotgun (WGS) entry which is preliminary data.</text>
</comment>
<dbReference type="Proteomes" id="UP000295008">
    <property type="component" value="Unassembled WGS sequence"/>
</dbReference>
<keyword evidence="12 16" id="KW-0486">Methionine biosynthesis</keyword>
<dbReference type="InterPro" id="IPR045865">
    <property type="entry name" value="ACT-like_dom_sf"/>
</dbReference>
<evidence type="ECO:0000256" key="9">
    <source>
        <dbReference type="ARBA" id="ARBA00022857"/>
    </source>
</evidence>
<feature type="binding site" evidence="15">
    <location>
        <position position="107"/>
    </location>
    <ligand>
        <name>NADPH</name>
        <dbReference type="ChEBI" id="CHEBI:57783"/>
    </ligand>
</feature>
<evidence type="ECO:0000313" key="21">
    <source>
        <dbReference type="Proteomes" id="UP000295008"/>
    </source>
</evidence>
<dbReference type="FunFam" id="3.30.360.10:FF:000005">
    <property type="entry name" value="Homoserine dehydrogenase"/>
    <property type="match status" value="1"/>
</dbReference>
<evidence type="ECO:0000256" key="7">
    <source>
        <dbReference type="ARBA" id="ARBA00022605"/>
    </source>
</evidence>
<keyword evidence="10 16" id="KW-0560">Oxidoreductase</keyword>
<dbReference type="SUPFAM" id="SSF51735">
    <property type="entry name" value="NAD(P)-binding Rossmann-fold domains"/>
    <property type="match status" value="1"/>
</dbReference>
<dbReference type="Gene3D" id="3.30.70.260">
    <property type="match status" value="1"/>
</dbReference>
<dbReference type="Gene3D" id="3.30.360.10">
    <property type="entry name" value="Dihydrodipicolinate Reductase, domain 2"/>
    <property type="match status" value="1"/>
</dbReference>
<dbReference type="GO" id="GO:0009088">
    <property type="term" value="P:threonine biosynthetic process"/>
    <property type="evidence" value="ECO:0007669"/>
    <property type="project" value="UniProtKB-UniPathway"/>
</dbReference>
<dbReference type="SUPFAM" id="SSF55347">
    <property type="entry name" value="Glyceraldehyde-3-phosphate dehydrogenase-like, C-terminal domain"/>
    <property type="match status" value="1"/>
</dbReference>
<dbReference type="InterPro" id="IPR036291">
    <property type="entry name" value="NAD(P)-bd_dom_sf"/>
</dbReference>
<comment type="catalytic activity">
    <reaction evidence="13">
        <text>L-homoserine + NADP(+) = L-aspartate 4-semialdehyde + NADPH + H(+)</text>
        <dbReference type="Rhea" id="RHEA:15761"/>
        <dbReference type="ChEBI" id="CHEBI:15378"/>
        <dbReference type="ChEBI" id="CHEBI:57476"/>
        <dbReference type="ChEBI" id="CHEBI:57783"/>
        <dbReference type="ChEBI" id="CHEBI:58349"/>
        <dbReference type="ChEBI" id="CHEBI:537519"/>
        <dbReference type="EC" id="1.1.1.3"/>
    </reaction>
    <physiologicalReaction direction="right-to-left" evidence="13">
        <dbReference type="Rhea" id="RHEA:15763"/>
    </physiologicalReaction>
</comment>
<accession>A0A4R1QT58</accession>
<evidence type="ECO:0000256" key="12">
    <source>
        <dbReference type="ARBA" id="ARBA00023167"/>
    </source>
</evidence>
<dbReference type="AlphaFoldDB" id="A0A4R1QT58"/>
<organism evidence="20 21">
    <name type="scientific">Hydrogenispora ethanolica</name>
    <dbReference type="NCBI Taxonomy" id="1082276"/>
    <lineage>
        <taxon>Bacteria</taxon>
        <taxon>Bacillati</taxon>
        <taxon>Bacillota</taxon>
        <taxon>Hydrogenispora</taxon>
    </lineage>
</organism>
<dbReference type="PIRSF" id="PIRSF000098">
    <property type="entry name" value="Homoser_dehydrog"/>
    <property type="match status" value="1"/>
</dbReference>
<evidence type="ECO:0000256" key="11">
    <source>
        <dbReference type="ARBA" id="ARBA00023053"/>
    </source>
</evidence>
<dbReference type="EC" id="1.1.1.3" evidence="5 16"/>
<comment type="similarity">
    <text evidence="4 17">Belongs to the homoserine dehydrogenase family.</text>
</comment>
<evidence type="ECO:0000256" key="5">
    <source>
        <dbReference type="ARBA" id="ARBA00013213"/>
    </source>
</evidence>
<dbReference type="SUPFAM" id="SSF55021">
    <property type="entry name" value="ACT-like"/>
    <property type="match status" value="1"/>
</dbReference>
<dbReference type="InterPro" id="IPR001342">
    <property type="entry name" value="HDH_cat"/>
</dbReference>
<evidence type="ECO:0000256" key="17">
    <source>
        <dbReference type="RuleBase" id="RU004171"/>
    </source>
</evidence>
<feature type="active site" description="Proton donor" evidence="14">
    <location>
        <position position="207"/>
    </location>
</feature>
<comment type="pathway">
    <text evidence="2 16">Amino-acid biosynthesis; L-threonine biosynthesis; L-threonine from L-aspartate: step 3/5.</text>
</comment>
<keyword evidence="9 15" id="KW-0521">NADP</keyword>
<dbReference type="PROSITE" id="PS01042">
    <property type="entry name" value="HOMOSER_DHGENASE"/>
    <property type="match status" value="1"/>
</dbReference>
<evidence type="ECO:0000256" key="6">
    <source>
        <dbReference type="ARBA" id="ARBA00013376"/>
    </source>
</evidence>
<keyword evidence="21" id="KW-1185">Reference proteome</keyword>
<evidence type="ECO:0000256" key="16">
    <source>
        <dbReference type="RuleBase" id="RU000579"/>
    </source>
</evidence>
<feature type="transmembrane region" description="Helical" evidence="18">
    <location>
        <begin position="6"/>
        <end position="25"/>
    </location>
</feature>
<dbReference type="Pfam" id="PF03447">
    <property type="entry name" value="NAD_binding_3"/>
    <property type="match status" value="1"/>
</dbReference>
<evidence type="ECO:0000256" key="8">
    <source>
        <dbReference type="ARBA" id="ARBA00022697"/>
    </source>
</evidence>
<reference evidence="20 21" key="1">
    <citation type="submission" date="2019-03" db="EMBL/GenBank/DDBJ databases">
        <title>Genomic Encyclopedia of Type Strains, Phase IV (KMG-IV): sequencing the most valuable type-strain genomes for metagenomic binning, comparative biology and taxonomic classification.</title>
        <authorList>
            <person name="Goeker M."/>
        </authorList>
    </citation>
    <scope>NUCLEOTIDE SEQUENCE [LARGE SCALE GENOMIC DNA]</scope>
    <source>
        <strain evidence="20 21">LX-B</strain>
    </source>
</reference>
<dbReference type="NCBIfam" id="NF004976">
    <property type="entry name" value="PRK06349.1"/>
    <property type="match status" value="1"/>
</dbReference>
<dbReference type="Gene3D" id="3.40.50.720">
    <property type="entry name" value="NAD(P)-binding Rossmann-like Domain"/>
    <property type="match status" value="1"/>
</dbReference>
<evidence type="ECO:0000256" key="4">
    <source>
        <dbReference type="ARBA" id="ARBA00006753"/>
    </source>
</evidence>
<comment type="pathway">
    <text evidence="3 16">Amino-acid biosynthesis; L-methionine biosynthesis via de novo pathway; L-homoserine from L-aspartate: step 3/3.</text>
</comment>
<name>A0A4R1QT58_HYDET</name>
<dbReference type="EMBL" id="SLUN01000047">
    <property type="protein sequence ID" value="TCL57099.1"/>
    <property type="molecule type" value="Genomic_DNA"/>
</dbReference>
<keyword evidence="18" id="KW-0812">Transmembrane</keyword>
<gene>
    <name evidence="20" type="ORF">EDC14_10472</name>
</gene>
<dbReference type="InterPro" id="IPR016204">
    <property type="entry name" value="HDH"/>
</dbReference>
<dbReference type="PROSITE" id="PS51671">
    <property type="entry name" value="ACT"/>
    <property type="match status" value="1"/>
</dbReference>
<evidence type="ECO:0000256" key="13">
    <source>
        <dbReference type="ARBA" id="ARBA00048841"/>
    </source>
</evidence>
<dbReference type="Pfam" id="PF00742">
    <property type="entry name" value="Homoserine_dh"/>
    <property type="match status" value="1"/>
</dbReference>
<dbReference type="InterPro" id="IPR002912">
    <property type="entry name" value="ACT_dom"/>
</dbReference>
<dbReference type="UniPathway" id="UPA00051">
    <property type="reaction ID" value="UER00465"/>
</dbReference>
<evidence type="ECO:0000256" key="14">
    <source>
        <dbReference type="PIRSR" id="PIRSR000098-1"/>
    </source>
</evidence>
<dbReference type="GO" id="GO:0050661">
    <property type="term" value="F:NADP binding"/>
    <property type="evidence" value="ECO:0007669"/>
    <property type="project" value="InterPro"/>
</dbReference>
<dbReference type="PANTHER" id="PTHR43331">
    <property type="entry name" value="HOMOSERINE DEHYDROGENASE"/>
    <property type="match status" value="1"/>
</dbReference>